<dbReference type="CDD" id="cd00143">
    <property type="entry name" value="PP2Cc"/>
    <property type="match status" value="1"/>
</dbReference>
<dbReference type="SMART" id="SM00332">
    <property type="entry name" value="PP2Cc"/>
    <property type="match status" value="1"/>
</dbReference>
<dbReference type="Pfam" id="PF00481">
    <property type="entry name" value="PP2C"/>
    <property type="match status" value="1"/>
</dbReference>
<evidence type="ECO:0000313" key="8">
    <source>
        <dbReference type="EMBL" id="CAA2615265.1"/>
    </source>
</evidence>
<dbReference type="InterPro" id="IPR036457">
    <property type="entry name" value="PPM-type-like_dom_sf"/>
</dbReference>
<dbReference type="EMBL" id="CACRZD030000001">
    <property type="protein sequence ID" value="CAA6655029.1"/>
    <property type="molecule type" value="Genomic_DNA"/>
</dbReference>
<protein>
    <recommendedName>
        <fullName evidence="1">protein-serine/threonine phosphatase</fullName>
        <ecNumber evidence="1">3.1.3.16</ecNumber>
    </recommendedName>
</protein>
<evidence type="ECO:0000256" key="6">
    <source>
        <dbReference type="SAM" id="MobiDB-lite"/>
    </source>
</evidence>
<dbReference type="SUPFAM" id="SSF81606">
    <property type="entry name" value="PP2C-like"/>
    <property type="match status" value="1"/>
</dbReference>
<dbReference type="PROSITE" id="PS51257">
    <property type="entry name" value="PROKAR_LIPOPROTEIN"/>
    <property type="match status" value="1"/>
</dbReference>
<organism evidence="8">
    <name type="scientific">Spirodela intermedia</name>
    <name type="common">Intermediate duckweed</name>
    <dbReference type="NCBI Taxonomy" id="51605"/>
    <lineage>
        <taxon>Eukaryota</taxon>
        <taxon>Viridiplantae</taxon>
        <taxon>Streptophyta</taxon>
        <taxon>Embryophyta</taxon>
        <taxon>Tracheophyta</taxon>
        <taxon>Spermatophyta</taxon>
        <taxon>Magnoliopsida</taxon>
        <taxon>Liliopsida</taxon>
        <taxon>Araceae</taxon>
        <taxon>Lemnoideae</taxon>
        <taxon>Spirodela</taxon>
    </lineage>
</organism>
<dbReference type="EMBL" id="LR743588">
    <property type="protein sequence ID" value="CAA2615265.1"/>
    <property type="molecule type" value="Genomic_DNA"/>
</dbReference>
<dbReference type="InterPro" id="IPR001932">
    <property type="entry name" value="PPM-type_phosphatase-like_dom"/>
</dbReference>
<keyword evidence="2" id="KW-0378">Hydrolase</keyword>
<accession>A0A7I8IBE4</accession>
<keyword evidence="3" id="KW-0904">Protein phosphatase</keyword>
<evidence type="ECO:0000256" key="4">
    <source>
        <dbReference type="ARBA" id="ARBA00047761"/>
    </source>
</evidence>
<dbReference type="AlphaFoldDB" id="A0A7I8IBE4"/>
<proteinExistence type="predicted"/>
<sequence length="269" mass="29406">MSPLPRSEARGSGGLPMYGLASSCGRRRDMEDAVSVQPEFLRKAAWAKPVAEACKERMHELVAEELAGLRHPVGAETEWKTVMERSFARTEEELLERCNGAPRSATCRCEMQAPDCLRVGSTAVVAVVTPDRVVVANCGDSRAVLCRNGPERPDELKRIQAAGGQVIYWDCPRVLGVLSMSRAIGDHYLKPYVTSEPEVTAIQRMEEDEFLILASDGLWDVVPNGLACKVARMCLRGTAPPLSPGQAQQKQERDALGVPTGRASKPRCF</sequence>
<evidence type="ECO:0000256" key="3">
    <source>
        <dbReference type="ARBA" id="ARBA00022912"/>
    </source>
</evidence>
<evidence type="ECO:0000259" key="7">
    <source>
        <dbReference type="PROSITE" id="PS51746"/>
    </source>
</evidence>
<dbReference type="GO" id="GO:0004722">
    <property type="term" value="F:protein serine/threonine phosphatase activity"/>
    <property type="evidence" value="ECO:0007669"/>
    <property type="project" value="UniProtKB-EC"/>
</dbReference>
<dbReference type="EC" id="3.1.3.16" evidence="1"/>
<gene>
    <name evidence="8" type="ORF">SI7747_01001619</name>
</gene>
<evidence type="ECO:0000256" key="2">
    <source>
        <dbReference type="ARBA" id="ARBA00022801"/>
    </source>
</evidence>
<dbReference type="InterPro" id="IPR015655">
    <property type="entry name" value="PP2C"/>
</dbReference>
<reference evidence="8 9" key="1">
    <citation type="submission" date="2019-12" db="EMBL/GenBank/DDBJ databases">
        <authorList>
            <person name="Scholz U."/>
            <person name="Mascher M."/>
            <person name="Fiebig A."/>
        </authorList>
    </citation>
    <scope>NUCLEOTIDE SEQUENCE</scope>
</reference>
<evidence type="ECO:0000256" key="5">
    <source>
        <dbReference type="ARBA" id="ARBA00048336"/>
    </source>
</evidence>
<keyword evidence="9" id="KW-1185">Reference proteome</keyword>
<comment type="catalytic activity">
    <reaction evidence="5">
        <text>O-phospho-L-threonyl-[protein] + H2O = L-threonyl-[protein] + phosphate</text>
        <dbReference type="Rhea" id="RHEA:47004"/>
        <dbReference type="Rhea" id="RHEA-COMP:11060"/>
        <dbReference type="Rhea" id="RHEA-COMP:11605"/>
        <dbReference type="ChEBI" id="CHEBI:15377"/>
        <dbReference type="ChEBI" id="CHEBI:30013"/>
        <dbReference type="ChEBI" id="CHEBI:43474"/>
        <dbReference type="ChEBI" id="CHEBI:61977"/>
        <dbReference type="EC" id="3.1.3.16"/>
    </reaction>
</comment>
<evidence type="ECO:0000256" key="1">
    <source>
        <dbReference type="ARBA" id="ARBA00013081"/>
    </source>
</evidence>
<dbReference type="Gene3D" id="3.60.40.10">
    <property type="entry name" value="PPM-type phosphatase domain"/>
    <property type="match status" value="1"/>
</dbReference>
<name>A0A7I8IBE4_SPIIN</name>
<feature type="domain" description="PPM-type phosphatase" evidence="7">
    <location>
        <begin position="17"/>
        <end position="269"/>
    </location>
</feature>
<dbReference type="Proteomes" id="UP001189122">
    <property type="component" value="Unassembled WGS sequence"/>
</dbReference>
<dbReference type="PROSITE" id="PS51746">
    <property type="entry name" value="PPM_2"/>
    <property type="match status" value="1"/>
</dbReference>
<evidence type="ECO:0000313" key="9">
    <source>
        <dbReference type="Proteomes" id="UP001189122"/>
    </source>
</evidence>
<dbReference type="PANTHER" id="PTHR47992">
    <property type="entry name" value="PROTEIN PHOSPHATASE"/>
    <property type="match status" value="1"/>
</dbReference>
<comment type="catalytic activity">
    <reaction evidence="4">
        <text>O-phospho-L-seryl-[protein] + H2O = L-seryl-[protein] + phosphate</text>
        <dbReference type="Rhea" id="RHEA:20629"/>
        <dbReference type="Rhea" id="RHEA-COMP:9863"/>
        <dbReference type="Rhea" id="RHEA-COMP:11604"/>
        <dbReference type="ChEBI" id="CHEBI:15377"/>
        <dbReference type="ChEBI" id="CHEBI:29999"/>
        <dbReference type="ChEBI" id="CHEBI:43474"/>
        <dbReference type="ChEBI" id="CHEBI:83421"/>
        <dbReference type="EC" id="3.1.3.16"/>
    </reaction>
</comment>
<feature type="region of interest" description="Disordered" evidence="6">
    <location>
        <begin position="241"/>
        <end position="269"/>
    </location>
</feature>